<feature type="domain" description="Type IV conjugative transfer protein TrbJ/K C-terminal" evidence="2">
    <location>
        <begin position="1"/>
        <end position="65"/>
    </location>
</feature>
<evidence type="ECO:0000313" key="3">
    <source>
        <dbReference type="EMBL" id="MBB4440257.1"/>
    </source>
</evidence>
<dbReference type="InterPro" id="IPR024475">
    <property type="entry name" value="TrbJ/K_C"/>
</dbReference>
<dbReference type="NCBIfam" id="TIGR04361">
    <property type="entry name" value="TrbK_Ti"/>
    <property type="match status" value="1"/>
</dbReference>
<keyword evidence="1" id="KW-0472">Membrane</keyword>
<feature type="transmembrane region" description="Helical" evidence="1">
    <location>
        <begin position="6"/>
        <end position="25"/>
    </location>
</feature>
<comment type="caution">
    <text evidence="3">The sequence shown here is derived from an EMBL/GenBank/DDBJ whole genome shotgun (WGS) entry which is preliminary data.</text>
</comment>
<sequence length="65" mass="7445">MSPFAIIAFRVGTVGVATATILIVVDTHFYPPSTTATAAEQRLREFFKPLTKRYLRQGQEMRTRW</sequence>
<evidence type="ECO:0000259" key="2">
    <source>
        <dbReference type="Pfam" id="PF10907"/>
    </source>
</evidence>
<name>A0A7W6XWB4_9HYPH</name>
<gene>
    <name evidence="3" type="ORF">GGE15_003533</name>
</gene>
<protein>
    <submittedName>
        <fullName evidence="3">Ti type entry exclusion protein TrbK</fullName>
    </submittedName>
</protein>
<evidence type="ECO:0000313" key="4">
    <source>
        <dbReference type="Proteomes" id="UP000533724"/>
    </source>
</evidence>
<reference evidence="3 4" key="1">
    <citation type="submission" date="2020-08" db="EMBL/GenBank/DDBJ databases">
        <title>Genomic Encyclopedia of Type Strains, Phase IV (KMG-V): Genome sequencing to study the core and pangenomes of soil and plant-associated prokaryotes.</title>
        <authorList>
            <person name="Whitman W."/>
        </authorList>
    </citation>
    <scope>NUCLEOTIDE SEQUENCE [LARGE SCALE GENOMIC DNA]</scope>
    <source>
        <strain evidence="3 4">SEMIA 414</strain>
    </source>
</reference>
<keyword evidence="1" id="KW-1133">Transmembrane helix</keyword>
<evidence type="ECO:0000256" key="1">
    <source>
        <dbReference type="SAM" id="Phobius"/>
    </source>
</evidence>
<dbReference type="RefSeq" id="WP_130724839.1">
    <property type="nucleotide sequence ID" value="NZ_JACIHI010000007.1"/>
</dbReference>
<proteinExistence type="predicted"/>
<accession>A0A7W6XWB4</accession>
<dbReference type="EMBL" id="JACIHI010000007">
    <property type="protein sequence ID" value="MBB4440257.1"/>
    <property type="molecule type" value="Genomic_DNA"/>
</dbReference>
<dbReference type="InterPro" id="IPR020065">
    <property type="entry name" value="Conjugal_tfr_protein_TrbK"/>
</dbReference>
<dbReference type="Pfam" id="PF10907">
    <property type="entry name" value="DUF2749"/>
    <property type="match status" value="1"/>
</dbReference>
<dbReference type="AlphaFoldDB" id="A0A7W6XWB4"/>
<dbReference type="Proteomes" id="UP000533724">
    <property type="component" value="Unassembled WGS sequence"/>
</dbReference>
<organism evidence="3 4">
    <name type="scientific">Rhizobium esperanzae</name>
    <dbReference type="NCBI Taxonomy" id="1967781"/>
    <lineage>
        <taxon>Bacteria</taxon>
        <taxon>Pseudomonadati</taxon>
        <taxon>Pseudomonadota</taxon>
        <taxon>Alphaproteobacteria</taxon>
        <taxon>Hyphomicrobiales</taxon>
        <taxon>Rhizobiaceae</taxon>
        <taxon>Rhizobium/Agrobacterium group</taxon>
        <taxon>Rhizobium</taxon>
    </lineage>
</organism>
<keyword evidence="1" id="KW-0812">Transmembrane</keyword>